<evidence type="ECO:0008006" key="4">
    <source>
        <dbReference type="Google" id="ProtNLM"/>
    </source>
</evidence>
<dbReference type="AlphaFoldDB" id="A0AAJ1TQ87"/>
<protein>
    <recommendedName>
        <fullName evidence="4">AAA domain-containing protein</fullName>
    </recommendedName>
</protein>
<feature type="coiled-coil region" evidence="1">
    <location>
        <begin position="249"/>
        <end position="283"/>
    </location>
</feature>
<dbReference type="RefSeq" id="WP_230368230.1">
    <property type="nucleotide sequence ID" value="NZ_JAJALK010000024.1"/>
</dbReference>
<evidence type="ECO:0000313" key="3">
    <source>
        <dbReference type="Proteomes" id="UP001223420"/>
    </source>
</evidence>
<accession>A0AAJ1TQ87</accession>
<keyword evidence="1" id="KW-0175">Coiled coil</keyword>
<evidence type="ECO:0000313" key="2">
    <source>
        <dbReference type="EMBL" id="MDQ0544955.1"/>
    </source>
</evidence>
<dbReference type="EMBL" id="JAUSWL010000006">
    <property type="protein sequence ID" value="MDQ0544955.1"/>
    <property type="molecule type" value="Genomic_DNA"/>
</dbReference>
<dbReference type="Proteomes" id="UP001223420">
    <property type="component" value="Unassembled WGS sequence"/>
</dbReference>
<comment type="caution">
    <text evidence="2">The sequence shown here is derived from an EMBL/GenBank/DDBJ whole genome shotgun (WGS) entry which is preliminary data.</text>
</comment>
<name>A0AAJ1TQ87_9HYPH</name>
<evidence type="ECO:0000256" key="1">
    <source>
        <dbReference type="SAM" id="Coils"/>
    </source>
</evidence>
<organism evidence="2 3">
    <name type="scientific">Methylobacterium brachiatum</name>
    <dbReference type="NCBI Taxonomy" id="269660"/>
    <lineage>
        <taxon>Bacteria</taxon>
        <taxon>Pseudomonadati</taxon>
        <taxon>Pseudomonadota</taxon>
        <taxon>Alphaproteobacteria</taxon>
        <taxon>Hyphomicrobiales</taxon>
        <taxon>Methylobacteriaceae</taxon>
        <taxon>Methylobacterium</taxon>
    </lineage>
</organism>
<gene>
    <name evidence="2" type="ORF">QO001_003891</name>
</gene>
<sequence>MTGLLTLRHLAFTGPAAVGAGLAFEDGLNILYGASNTGKSFALKGLNFMFGASKPLPSIDEAAPYDTAWLGLRLPGGAEVTLSRSVKGHGFLLHPGLVTAPSDVGRPLGDVHDPKSDDNLSMFLLDLLGLKSNVVVRNASGEKDSLSFRYVAPYLFTSEETIISERSPVLASGQHTSATVERNVFKLLLTGIDDRAVTPSLPPKTQAAVRAGKIELVDDWIAGIDRELGDTVPSRGDLQEQSHRLDASIAALRHDLGHAQDRLDALVRERRATRDERDETRTRAAELDLTLDRFARLDQVYVSDIERLRAVEEGGTLLLAMAGCDCPVCGALPEAQVNAGHVEEIGRSHMAAAAEIRKIQRDRADLAGVMQSLRAETTGLRGRVGLLADALAGLDAGLDEARPAERDFRQRYEGLNAERARVSGLLDLYARRDRLVVERSRLDVPAARKPANEAAAVGLDGPTAHAYAQVVQEVLGSWGFPGNPTVSFDLDLQDIRLDGKARSDNGKGVRALLHAAMKVAVLQFCHRRRLPHPGFVVLDTPLLTYREPLRSRHGPLSEDEEALKGAGIGSRFYEHLAGLSEIGQFLVIENSDPPAGIERVANVQAFSGEAGVGRYGLFPLPFEGSPPRS</sequence>
<reference evidence="2" key="1">
    <citation type="submission" date="2023-07" db="EMBL/GenBank/DDBJ databases">
        <title>Genomic Encyclopedia of Type Strains, Phase IV (KMG-IV): sequencing the most valuable type-strain genomes for metagenomic binning, comparative biology and taxonomic classification.</title>
        <authorList>
            <person name="Goeker M."/>
        </authorList>
    </citation>
    <scope>NUCLEOTIDE SEQUENCE</scope>
    <source>
        <strain evidence="2">DSM 19569</strain>
    </source>
</reference>
<proteinExistence type="predicted"/>